<reference evidence="1 2" key="1">
    <citation type="submission" date="2018-11" db="EMBL/GenBank/DDBJ databases">
        <authorList>
            <person name="Peiro R."/>
            <person name="Begona"/>
            <person name="Cbmso G."/>
            <person name="Lopez M."/>
            <person name="Gonzalez S."/>
            <person name="Sacristan E."/>
            <person name="Castillo E."/>
        </authorList>
    </citation>
    <scope>NUCLEOTIDE SEQUENCE [LARGE SCALE GENOMIC DNA]</scope>
    <source>
        <strain evidence="1">Brev_genome</strain>
    </source>
</reference>
<proteinExistence type="predicted"/>
<dbReference type="RefSeq" id="WP_268865007.1">
    <property type="nucleotide sequence ID" value="NZ_UXHF01000055.1"/>
</dbReference>
<gene>
    <name evidence="1" type="ORF">BREV_BREV_02443</name>
</gene>
<protein>
    <submittedName>
        <fullName evidence="1">Uncharacterized protein</fullName>
    </submittedName>
</protein>
<evidence type="ECO:0000313" key="1">
    <source>
        <dbReference type="EMBL" id="VDC51014.1"/>
    </source>
</evidence>
<evidence type="ECO:0000313" key="2">
    <source>
        <dbReference type="Proteomes" id="UP000289220"/>
    </source>
</evidence>
<dbReference type="AlphaFoldDB" id="A0A7Z8Y5E0"/>
<organism evidence="1 2">
    <name type="scientific">Brevundimonas mediterranea</name>
    <dbReference type="NCBI Taxonomy" id="74329"/>
    <lineage>
        <taxon>Bacteria</taxon>
        <taxon>Pseudomonadati</taxon>
        <taxon>Pseudomonadota</taxon>
        <taxon>Alphaproteobacteria</taxon>
        <taxon>Caulobacterales</taxon>
        <taxon>Caulobacteraceae</taxon>
        <taxon>Brevundimonas</taxon>
    </lineage>
</organism>
<dbReference type="Proteomes" id="UP000289220">
    <property type="component" value="Unassembled WGS sequence"/>
</dbReference>
<dbReference type="EMBL" id="UXHF01000055">
    <property type="protein sequence ID" value="VDC51014.1"/>
    <property type="molecule type" value="Genomic_DNA"/>
</dbReference>
<sequence>MKNLKLRLISFGSAKALTRDGIPGDYNEVHIADSLYPPAG</sequence>
<comment type="caution">
    <text evidence="1">The sequence shown here is derived from an EMBL/GenBank/DDBJ whole genome shotgun (WGS) entry which is preliminary data.</text>
</comment>
<name>A0A7Z8Y5E0_9CAUL</name>
<accession>A0A7Z8Y5E0</accession>
<keyword evidence="2" id="KW-1185">Reference proteome</keyword>